<gene>
    <name evidence="3" type="ORF">D5S18_03080</name>
</gene>
<feature type="domain" description="Primase C-terminal 1" evidence="1">
    <location>
        <begin position="174"/>
        <end position="234"/>
    </location>
</feature>
<evidence type="ECO:0000259" key="1">
    <source>
        <dbReference type="SMART" id="SM00942"/>
    </source>
</evidence>
<comment type="caution">
    <text evidence="3">The sequence shown here is derived from an EMBL/GenBank/DDBJ whole genome shotgun (WGS) entry which is preliminary data.</text>
</comment>
<organism evidence="3 4">
    <name type="scientific">Nocardia panacis</name>
    <dbReference type="NCBI Taxonomy" id="2340916"/>
    <lineage>
        <taxon>Bacteria</taxon>
        <taxon>Bacillati</taxon>
        <taxon>Actinomycetota</taxon>
        <taxon>Actinomycetes</taxon>
        <taxon>Mycobacteriales</taxon>
        <taxon>Nocardiaceae</taxon>
        <taxon>Nocardia</taxon>
    </lineage>
</organism>
<evidence type="ECO:0000259" key="2">
    <source>
        <dbReference type="SMART" id="SM00943"/>
    </source>
</evidence>
<dbReference type="Pfam" id="PF09250">
    <property type="entry name" value="Prim-Pol"/>
    <property type="match status" value="1"/>
</dbReference>
<keyword evidence="4" id="KW-1185">Reference proteome</keyword>
<dbReference type="CDD" id="cd04859">
    <property type="entry name" value="Prim_Pol"/>
    <property type="match status" value="1"/>
</dbReference>
<dbReference type="InterPro" id="IPR015330">
    <property type="entry name" value="DNA_primase/pol_bifunc_N"/>
</dbReference>
<dbReference type="InterPro" id="IPR014820">
    <property type="entry name" value="PriCT_1"/>
</dbReference>
<dbReference type="OrthoDB" id="3218228at2"/>
<evidence type="ECO:0000313" key="4">
    <source>
        <dbReference type="Proteomes" id="UP000266677"/>
    </source>
</evidence>
<accession>A0A3A4KI92</accession>
<proteinExistence type="predicted"/>
<dbReference type="EMBL" id="QZFU01000010">
    <property type="protein sequence ID" value="RJO79329.1"/>
    <property type="molecule type" value="Genomic_DNA"/>
</dbReference>
<feature type="domain" description="DNA primase/polymerase bifunctional N-terminal" evidence="2">
    <location>
        <begin position="5"/>
        <end position="149"/>
    </location>
</feature>
<dbReference type="AlphaFoldDB" id="A0A3A4KI92"/>
<dbReference type="Proteomes" id="UP000266677">
    <property type="component" value="Unassembled WGS sequence"/>
</dbReference>
<evidence type="ECO:0000313" key="3">
    <source>
        <dbReference type="EMBL" id="RJO79329.1"/>
    </source>
</evidence>
<sequence length="235" mass="25783">MVEQALAYARANIPVLPLSGKIPRTEHGKDDATTDPRVIRAWWRQFPDANIGVRPPTGVAVLDVDPRNGGTLDSLRPYPETRMARTGSGGWHLWFRFDGESRGRLGGGPGVDVKTHRGYLVAPPSVHPETHQRYTWSNSAPIQPLPAHLRARIRPVHHPIRVAAVPGGDGSGLVKVVAAAREGERNNLLFWSFVTAMEEGADPQLLADIAGAARSIGLSEYEIERTLRSAERHRI</sequence>
<dbReference type="SMART" id="SM00943">
    <property type="entry name" value="Prim-Pol"/>
    <property type="match status" value="1"/>
</dbReference>
<protein>
    <submittedName>
        <fullName evidence="3">DNA primase</fullName>
    </submittedName>
</protein>
<dbReference type="SUPFAM" id="SSF56747">
    <property type="entry name" value="Prim-pol domain"/>
    <property type="match status" value="1"/>
</dbReference>
<dbReference type="RefSeq" id="WP_120037750.1">
    <property type="nucleotide sequence ID" value="NZ_QZFU01000010.1"/>
</dbReference>
<name>A0A3A4KI92_9NOCA</name>
<dbReference type="SMART" id="SM00942">
    <property type="entry name" value="PriCT_1"/>
    <property type="match status" value="1"/>
</dbReference>
<reference evidence="3 4" key="1">
    <citation type="submission" date="2018-09" db="EMBL/GenBank/DDBJ databases">
        <title>YIM PH21274 draft genome.</title>
        <authorList>
            <person name="Miao C."/>
        </authorList>
    </citation>
    <scope>NUCLEOTIDE SEQUENCE [LARGE SCALE GENOMIC DNA]</scope>
    <source>
        <strain evidence="3 4">YIM PH 21724</strain>
    </source>
</reference>